<dbReference type="Pfam" id="PF12819">
    <property type="entry name" value="Malectin_like"/>
    <property type="match status" value="1"/>
</dbReference>
<dbReference type="EMBL" id="CP097511">
    <property type="protein sequence ID" value="URE44405.1"/>
    <property type="molecule type" value="Genomic_DNA"/>
</dbReference>
<proteinExistence type="predicted"/>
<evidence type="ECO:0000256" key="1">
    <source>
        <dbReference type="ARBA" id="ARBA00004167"/>
    </source>
</evidence>
<reference evidence="3" key="1">
    <citation type="submission" date="2022-05" db="EMBL/GenBank/DDBJ databases">
        <title>The Musa troglodytarum L. genome provides insights into the mechanism of non-climacteric behaviour and enrichment of carotenoids.</title>
        <authorList>
            <person name="Wang J."/>
        </authorList>
    </citation>
    <scope>NUCLEOTIDE SEQUENCE</scope>
    <source>
        <tissue evidence="3">Leaf</tissue>
    </source>
</reference>
<protein>
    <recommendedName>
        <fullName evidence="2">Malectin-like domain-containing protein</fullName>
    </recommendedName>
</protein>
<dbReference type="Proteomes" id="UP001055439">
    <property type="component" value="Chromosome 9"/>
</dbReference>
<evidence type="ECO:0000313" key="3">
    <source>
        <dbReference type="EMBL" id="URE44405.1"/>
    </source>
</evidence>
<feature type="domain" description="Malectin-like" evidence="2">
    <location>
        <begin position="2"/>
        <end position="103"/>
    </location>
</feature>
<gene>
    <name evidence="3" type="ORF">MUK42_33395</name>
</gene>
<sequence>MGTATVAADNFTLQYPWGYGLDSSVRTTFYIYLHFADFDYLTGNGSRIFQVRADREPDGDNISLTYLLATHVHFVFRLAYPGLPGYFNLTRVAGSILPPILNAAYLADC</sequence>
<name>A0A9E7LB32_9LILI</name>
<dbReference type="AlphaFoldDB" id="A0A9E7LB32"/>
<comment type="subcellular location">
    <subcellularLocation>
        <location evidence="1">Membrane</location>
        <topology evidence="1">Single-pass membrane protein</topology>
    </subcellularLocation>
</comment>
<evidence type="ECO:0000259" key="2">
    <source>
        <dbReference type="Pfam" id="PF12819"/>
    </source>
</evidence>
<dbReference type="GO" id="GO:0016020">
    <property type="term" value="C:membrane"/>
    <property type="evidence" value="ECO:0007669"/>
    <property type="project" value="UniProtKB-SubCell"/>
</dbReference>
<evidence type="ECO:0000313" key="4">
    <source>
        <dbReference type="Proteomes" id="UP001055439"/>
    </source>
</evidence>
<organism evidence="3 4">
    <name type="scientific">Musa troglodytarum</name>
    <name type="common">fe'i banana</name>
    <dbReference type="NCBI Taxonomy" id="320322"/>
    <lineage>
        <taxon>Eukaryota</taxon>
        <taxon>Viridiplantae</taxon>
        <taxon>Streptophyta</taxon>
        <taxon>Embryophyta</taxon>
        <taxon>Tracheophyta</taxon>
        <taxon>Spermatophyta</taxon>
        <taxon>Magnoliopsida</taxon>
        <taxon>Liliopsida</taxon>
        <taxon>Zingiberales</taxon>
        <taxon>Musaceae</taxon>
        <taxon>Musa</taxon>
    </lineage>
</organism>
<accession>A0A9E7LB32</accession>
<dbReference type="InterPro" id="IPR024788">
    <property type="entry name" value="Malectin-like_Carb-bd_dom"/>
</dbReference>
<keyword evidence="4" id="KW-1185">Reference proteome</keyword>
<dbReference type="OrthoDB" id="10378526at2759"/>